<evidence type="ECO:0000313" key="2">
    <source>
        <dbReference type="Proteomes" id="UP000006001"/>
    </source>
</evidence>
<protein>
    <submittedName>
        <fullName evidence="1">Uncharacterized protein</fullName>
    </submittedName>
</protein>
<gene>
    <name evidence="1" type="ORF">HMPREF0762_01161</name>
</gene>
<evidence type="ECO:0000313" key="1">
    <source>
        <dbReference type="EMBL" id="EEZ61093.1"/>
    </source>
</evidence>
<proteinExistence type="predicted"/>
<comment type="caution">
    <text evidence="1">The sequence shown here is derived from an EMBL/GenBank/DDBJ whole genome shotgun (WGS) entry which is preliminary data.</text>
</comment>
<reference evidence="1" key="1">
    <citation type="submission" date="2009-10" db="EMBL/GenBank/DDBJ databases">
        <authorList>
            <person name="Weinstock G."/>
            <person name="Sodergren E."/>
            <person name="Clifton S."/>
            <person name="Fulton L."/>
            <person name="Fulton B."/>
            <person name="Courtney L."/>
            <person name="Fronick C."/>
            <person name="Harrison M."/>
            <person name="Strong C."/>
            <person name="Farmer C."/>
            <person name="Delahaunty K."/>
            <person name="Markovic C."/>
            <person name="Hall O."/>
            <person name="Minx P."/>
            <person name="Tomlinson C."/>
            <person name="Mitreva M."/>
            <person name="Nelson J."/>
            <person name="Hou S."/>
            <person name="Wollam A."/>
            <person name="Pepin K.H."/>
            <person name="Johnson M."/>
            <person name="Bhonagiri V."/>
            <person name="Nash W.E."/>
            <person name="Warren W."/>
            <person name="Chinwalla A."/>
            <person name="Mardis E.R."/>
            <person name="Wilson R.K."/>
        </authorList>
    </citation>
    <scope>NUCLEOTIDE SEQUENCE [LARGE SCALE GENOMIC DNA]</scope>
    <source>
        <strain evidence="1">ATCC 700122</strain>
    </source>
</reference>
<name>D0WHC9_SLAES</name>
<organism evidence="1 2">
    <name type="scientific">Slackia exigua (strain ATCC 700122 / DSM 15923 / CIP 105133 / JCM 11022 / KCTC 5966 / S-7)</name>
    <dbReference type="NCBI Taxonomy" id="649764"/>
    <lineage>
        <taxon>Bacteria</taxon>
        <taxon>Bacillati</taxon>
        <taxon>Actinomycetota</taxon>
        <taxon>Coriobacteriia</taxon>
        <taxon>Eggerthellales</taxon>
        <taxon>Eggerthellaceae</taxon>
        <taxon>Slackia</taxon>
    </lineage>
</organism>
<dbReference type="STRING" id="649764.HMPREF0762_01161"/>
<keyword evidence="2" id="KW-1185">Reference proteome</keyword>
<accession>D0WHC9</accession>
<dbReference type="Proteomes" id="UP000006001">
    <property type="component" value="Unassembled WGS sequence"/>
</dbReference>
<dbReference type="AlphaFoldDB" id="D0WHC9"/>
<dbReference type="EMBL" id="ACUX02000007">
    <property type="protein sequence ID" value="EEZ61093.1"/>
    <property type="molecule type" value="Genomic_DNA"/>
</dbReference>
<sequence>MNECLPFPDDGKGEASCVKGRADLRGSASSSPFHSWTGGRRCVGTLAIKGARGGFLNRARILLRSSRNDCLD</sequence>
<dbReference type="HOGENOM" id="CLU_2720194_0_0_11"/>